<evidence type="ECO:0000256" key="4">
    <source>
        <dbReference type="ARBA" id="ARBA00022692"/>
    </source>
</evidence>
<comment type="caution">
    <text evidence="7">The sequence shown here is derived from an EMBL/GenBank/DDBJ whole genome shotgun (WGS) entry which is preliminary data.</text>
</comment>
<dbReference type="AlphaFoldDB" id="A0ABD0R3J4"/>
<evidence type="ECO:0000313" key="8">
    <source>
        <dbReference type="Proteomes" id="UP001529510"/>
    </source>
</evidence>
<keyword evidence="5" id="KW-1133">Transmembrane helix</keyword>
<evidence type="ECO:0000313" key="7">
    <source>
        <dbReference type="EMBL" id="KAL0192966.1"/>
    </source>
</evidence>
<evidence type="ECO:0000256" key="2">
    <source>
        <dbReference type="ARBA" id="ARBA00005542"/>
    </source>
</evidence>
<reference evidence="7 8" key="1">
    <citation type="submission" date="2024-05" db="EMBL/GenBank/DDBJ databases">
        <title>Genome sequencing and assembly of Indian major carp, Cirrhinus mrigala (Hamilton, 1822).</title>
        <authorList>
            <person name="Mohindra V."/>
            <person name="Chowdhury L.M."/>
            <person name="Lal K."/>
            <person name="Jena J.K."/>
        </authorList>
    </citation>
    <scope>NUCLEOTIDE SEQUENCE [LARGE SCALE GENOMIC DNA]</scope>
    <source>
        <strain evidence="7">CM1030</strain>
        <tissue evidence="7">Blood</tissue>
    </source>
</reference>
<evidence type="ECO:0000256" key="3">
    <source>
        <dbReference type="ARBA" id="ARBA00022475"/>
    </source>
</evidence>
<sequence length="89" mass="10262">VFIPNYISRVKVQLVDCNTKNKSGESCPVLLKIRSRAPPVHNSSAMDCRENAPCELEVPLPSWEQWYYILVERYLSSSDVYFRIGVQVK</sequence>
<dbReference type="PANTHER" id="PTHR14319:SF6">
    <property type="entry name" value="TRANSMEMBRANE PROTEIN 8B"/>
    <property type="match status" value="1"/>
</dbReference>
<dbReference type="PANTHER" id="PTHR14319">
    <property type="entry name" value="FIVE-SPAN TRANSMEMBRANE PROTEIN M83"/>
    <property type="match status" value="1"/>
</dbReference>
<comment type="similarity">
    <text evidence="2">Belongs to the TMEM8 family.</text>
</comment>
<feature type="non-terminal residue" evidence="7">
    <location>
        <position position="1"/>
    </location>
</feature>
<keyword evidence="3" id="KW-1003">Cell membrane</keyword>
<feature type="non-terminal residue" evidence="7">
    <location>
        <position position="89"/>
    </location>
</feature>
<comment type="subcellular location">
    <subcellularLocation>
        <location evidence="1">Cell membrane</location>
        <topology evidence="1">Multi-pass membrane protein</topology>
    </subcellularLocation>
</comment>
<dbReference type="GO" id="GO:0005886">
    <property type="term" value="C:plasma membrane"/>
    <property type="evidence" value="ECO:0007669"/>
    <property type="project" value="UniProtKB-SubCell"/>
</dbReference>
<gene>
    <name evidence="7" type="ORF">M9458_011262</name>
</gene>
<dbReference type="Proteomes" id="UP001529510">
    <property type="component" value="Unassembled WGS sequence"/>
</dbReference>
<protein>
    <submittedName>
        <fullName evidence="7">Uncharacterized protein</fullName>
    </submittedName>
</protein>
<evidence type="ECO:0000256" key="5">
    <source>
        <dbReference type="ARBA" id="ARBA00022989"/>
    </source>
</evidence>
<dbReference type="EMBL" id="JAMKFB020000005">
    <property type="protein sequence ID" value="KAL0192966.1"/>
    <property type="molecule type" value="Genomic_DNA"/>
</dbReference>
<evidence type="ECO:0000256" key="6">
    <source>
        <dbReference type="ARBA" id="ARBA00023136"/>
    </source>
</evidence>
<dbReference type="InterPro" id="IPR021910">
    <property type="entry name" value="NGX6/PGAP6/MYMK"/>
</dbReference>
<name>A0ABD0R3J4_CIRMR</name>
<keyword evidence="8" id="KW-1185">Reference proteome</keyword>
<keyword evidence="4" id="KW-0812">Transmembrane</keyword>
<keyword evidence="6" id="KW-0472">Membrane</keyword>
<accession>A0ABD0R3J4</accession>
<organism evidence="7 8">
    <name type="scientific">Cirrhinus mrigala</name>
    <name type="common">Mrigala</name>
    <dbReference type="NCBI Taxonomy" id="683832"/>
    <lineage>
        <taxon>Eukaryota</taxon>
        <taxon>Metazoa</taxon>
        <taxon>Chordata</taxon>
        <taxon>Craniata</taxon>
        <taxon>Vertebrata</taxon>
        <taxon>Euteleostomi</taxon>
        <taxon>Actinopterygii</taxon>
        <taxon>Neopterygii</taxon>
        <taxon>Teleostei</taxon>
        <taxon>Ostariophysi</taxon>
        <taxon>Cypriniformes</taxon>
        <taxon>Cyprinidae</taxon>
        <taxon>Labeoninae</taxon>
        <taxon>Labeonini</taxon>
        <taxon>Cirrhinus</taxon>
    </lineage>
</organism>
<proteinExistence type="inferred from homology"/>
<evidence type="ECO:0000256" key="1">
    <source>
        <dbReference type="ARBA" id="ARBA00004651"/>
    </source>
</evidence>